<dbReference type="Proteomes" id="UP000182466">
    <property type="component" value="Unassembled WGS sequence"/>
</dbReference>
<reference evidence="2 3" key="1">
    <citation type="submission" date="2016-10" db="EMBL/GenBank/DDBJ databases">
        <authorList>
            <person name="de Groot N.N."/>
        </authorList>
    </citation>
    <scope>NUCLEOTIDE SEQUENCE [LARGE SCALE GENOMIC DNA]</scope>
    <source>
        <strain evidence="2 3">CGMCC 1.10959</strain>
    </source>
</reference>
<keyword evidence="3" id="KW-1185">Reference proteome</keyword>
<organism evidence="2 3">
    <name type="scientific">Sedimentitalea nanhaiensis</name>
    <dbReference type="NCBI Taxonomy" id="999627"/>
    <lineage>
        <taxon>Bacteria</taxon>
        <taxon>Pseudomonadati</taxon>
        <taxon>Pseudomonadota</taxon>
        <taxon>Alphaproteobacteria</taxon>
        <taxon>Rhodobacterales</taxon>
        <taxon>Paracoccaceae</taxon>
        <taxon>Sedimentitalea</taxon>
    </lineage>
</organism>
<name>A0A1I7DLV6_9RHOB</name>
<dbReference type="OrthoDB" id="7868105at2"/>
<dbReference type="EMBL" id="FPAW01000030">
    <property type="protein sequence ID" value="SFU12606.1"/>
    <property type="molecule type" value="Genomic_DNA"/>
</dbReference>
<feature type="region of interest" description="Disordered" evidence="1">
    <location>
        <begin position="1"/>
        <end position="27"/>
    </location>
</feature>
<dbReference type="STRING" id="999627.SAMN05216236_13029"/>
<accession>A0A1I7DLV6</accession>
<proteinExistence type="predicted"/>
<sequence length="88" mass="9906">MMSKGLKIAEPPRRRGQDGAGRAEVSVPKSAQVAKFDHVAEDEKVQFNKRITRRVADGYEILAIRTRRKVPDLLAEALTLLEEKHGRV</sequence>
<dbReference type="AlphaFoldDB" id="A0A1I7DLV6"/>
<evidence type="ECO:0000313" key="3">
    <source>
        <dbReference type="Proteomes" id="UP000182466"/>
    </source>
</evidence>
<evidence type="ECO:0000256" key="1">
    <source>
        <dbReference type="SAM" id="MobiDB-lite"/>
    </source>
</evidence>
<evidence type="ECO:0000313" key="2">
    <source>
        <dbReference type="EMBL" id="SFU12606.1"/>
    </source>
</evidence>
<gene>
    <name evidence="2" type="ORF">SAMN05216236_13029</name>
</gene>
<protein>
    <submittedName>
        <fullName evidence="2">Uncharacterized protein</fullName>
    </submittedName>
</protein>